<evidence type="ECO:0000313" key="2">
    <source>
        <dbReference type="Proteomes" id="UP000193577"/>
    </source>
</evidence>
<dbReference type="EMBL" id="NCXO01000008">
    <property type="protein sequence ID" value="OSC34746.1"/>
    <property type="molecule type" value="Genomic_DNA"/>
</dbReference>
<sequence length="64" mass="7235">MAEIRRYVTVDADDNESDWEYDSFDDAKAAAIRQGNAAVSCNIYEYSDRELAWTPDGSGTWPPQ</sequence>
<name>A0A7I7SC93_9MYCO</name>
<protein>
    <submittedName>
        <fullName evidence="1">Uncharacterized protein</fullName>
    </submittedName>
</protein>
<dbReference type="RefSeq" id="WP_085302764.1">
    <property type="nucleotide sequence ID" value="NZ_AP022594.1"/>
</dbReference>
<comment type="caution">
    <text evidence="1">The sequence shown here is derived from an EMBL/GenBank/DDBJ whole genome shotgun (WGS) entry which is preliminary data.</text>
</comment>
<evidence type="ECO:0000313" key="1">
    <source>
        <dbReference type="EMBL" id="OSC34746.1"/>
    </source>
</evidence>
<accession>A0A7I7SC93</accession>
<dbReference type="Proteomes" id="UP000193577">
    <property type="component" value="Unassembled WGS sequence"/>
</dbReference>
<reference evidence="1 2" key="1">
    <citation type="submission" date="2017-04" db="EMBL/GenBank/DDBJ databases">
        <title>The new phylogeny of genus Mycobacterium.</title>
        <authorList>
            <person name="Tortoli E."/>
            <person name="Trovato A."/>
            <person name="Cirillo D.M."/>
        </authorList>
    </citation>
    <scope>NUCLEOTIDE SEQUENCE [LARGE SCALE GENOMIC DNA]</scope>
    <source>
        <strain evidence="1 2">KCTC 19819</strain>
    </source>
</reference>
<keyword evidence="2" id="KW-1185">Reference proteome</keyword>
<dbReference type="AlphaFoldDB" id="A0A7I7SC93"/>
<proteinExistence type="predicted"/>
<gene>
    <name evidence="1" type="ORF">B8W67_05715</name>
</gene>
<organism evidence="1 2">
    <name type="scientific">Mycolicibacillus koreensis</name>
    <dbReference type="NCBI Taxonomy" id="1069220"/>
    <lineage>
        <taxon>Bacteria</taxon>
        <taxon>Bacillati</taxon>
        <taxon>Actinomycetota</taxon>
        <taxon>Actinomycetes</taxon>
        <taxon>Mycobacteriales</taxon>
        <taxon>Mycobacteriaceae</taxon>
        <taxon>Mycolicibacillus</taxon>
    </lineage>
</organism>